<organism evidence="2 3">
    <name type="scientific">Sphaerotilus natans subsp. natans DSM 6575</name>
    <dbReference type="NCBI Taxonomy" id="1286631"/>
    <lineage>
        <taxon>Bacteria</taxon>
        <taxon>Pseudomonadati</taxon>
        <taxon>Pseudomonadota</taxon>
        <taxon>Betaproteobacteria</taxon>
        <taxon>Burkholderiales</taxon>
        <taxon>Sphaerotilaceae</taxon>
        <taxon>Sphaerotilus</taxon>
    </lineage>
</organism>
<sequence length="83" mass="9051">MLESHPIMMNDLVLQSWNPTDPGEAKALISAIIARARAAGVELSDPPAEPDNCCGNGCIGCVWDGFYSELGYWRDEALLRWAA</sequence>
<evidence type="ECO:0000313" key="3">
    <source>
        <dbReference type="Proteomes" id="UP000026714"/>
    </source>
</evidence>
<feature type="domain" description="Oxidoreductase-like" evidence="1">
    <location>
        <begin position="39"/>
        <end position="76"/>
    </location>
</feature>
<protein>
    <submittedName>
        <fullName evidence="2">Oxidoreductase-like protein</fullName>
    </submittedName>
</protein>
<dbReference type="Proteomes" id="UP000026714">
    <property type="component" value="Unassembled WGS sequence"/>
</dbReference>
<gene>
    <name evidence="2" type="ORF">X805_36470</name>
</gene>
<accession>A0A059KHN6</accession>
<proteinExistence type="predicted"/>
<dbReference type="InterPro" id="IPR019180">
    <property type="entry name" value="Oxidoreductase-like_N"/>
</dbReference>
<evidence type="ECO:0000259" key="1">
    <source>
        <dbReference type="Pfam" id="PF09791"/>
    </source>
</evidence>
<dbReference type="STRING" id="34103.SAMN05421778_1237"/>
<dbReference type="eggNOG" id="ENOG50335H0">
    <property type="taxonomic scope" value="Bacteria"/>
</dbReference>
<dbReference type="AlphaFoldDB" id="A0A059KHN6"/>
<reference evidence="2 3" key="1">
    <citation type="journal article" date="2014" name="FEMS Microbiol. Ecol.">
        <title>Sphaerotilus natans encrusted with nanoball-shaped Fe(III) oxide minerals formed by nitrate-reducing mixotrophic Fe(II) oxidation.</title>
        <authorList>
            <person name="Park S."/>
            <person name="Kim D.H."/>
            <person name="Lee J.H."/>
            <person name="Hur H.G."/>
        </authorList>
    </citation>
    <scope>NUCLEOTIDE SEQUENCE [LARGE SCALE GENOMIC DNA]</scope>
    <source>
        <strain evidence="2 3">DSM 6575</strain>
    </source>
</reference>
<evidence type="ECO:0000313" key="2">
    <source>
        <dbReference type="EMBL" id="KDB50739.1"/>
    </source>
</evidence>
<dbReference type="Pfam" id="PF09791">
    <property type="entry name" value="Oxidored-like"/>
    <property type="match status" value="1"/>
</dbReference>
<name>A0A059KHN6_9BURK</name>
<keyword evidence="3" id="KW-1185">Reference proteome</keyword>
<dbReference type="EMBL" id="AZRA01000117">
    <property type="protein sequence ID" value="KDB50739.1"/>
    <property type="molecule type" value="Genomic_DNA"/>
</dbReference>
<comment type="caution">
    <text evidence="2">The sequence shown here is derived from an EMBL/GenBank/DDBJ whole genome shotgun (WGS) entry which is preliminary data.</text>
</comment>